<proteinExistence type="predicted"/>
<dbReference type="AlphaFoldDB" id="A0A5K7YJX9"/>
<evidence type="ECO:0000313" key="7">
    <source>
        <dbReference type="EMBL" id="BBO68813.1"/>
    </source>
</evidence>
<evidence type="ECO:0000313" key="8">
    <source>
        <dbReference type="Proteomes" id="UP000427906"/>
    </source>
</evidence>
<dbReference type="CDD" id="cd01335">
    <property type="entry name" value="Radical_SAM"/>
    <property type="match status" value="1"/>
</dbReference>
<dbReference type="NCBIfam" id="TIGR04082">
    <property type="entry name" value="rSAM_for_selen"/>
    <property type="match status" value="1"/>
</dbReference>
<keyword evidence="4" id="KW-0408">Iron</keyword>
<evidence type="ECO:0000256" key="1">
    <source>
        <dbReference type="ARBA" id="ARBA00001966"/>
    </source>
</evidence>
<dbReference type="PANTHER" id="PTHR11228:SF7">
    <property type="entry name" value="PQQA PEPTIDE CYCLASE"/>
    <property type="match status" value="1"/>
</dbReference>
<keyword evidence="8" id="KW-1185">Reference proteome</keyword>
<evidence type="ECO:0000256" key="2">
    <source>
        <dbReference type="ARBA" id="ARBA00022691"/>
    </source>
</evidence>
<reference evidence="7 8" key="1">
    <citation type="submission" date="2019-11" db="EMBL/GenBank/DDBJ databases">
        <title>Comparative genomics of hydrocarbon-degrading Desulfosarcina strains.</title>
        <authorList>
            <person name="Watanabe M."/>
            <person name="Kojima H."/>
            <person name="Fukui M."/>
        </authorList>
    </citation>
    <scope>NUCLEOTIDE SEQUENCE [LARGE SCALE GENOMIC DNA]</scope>
    <source>
        <strain evidence="7 8">PL12</strain>
    </source>
</reference>
<dbReference type="SFLD" id="SFLDG01067">
    <property type="entry name" value="SPASM/twitch_domain_containing"/>
    <property type="match status" value="1"/>
</dbReference>
<accession>A0A5K7YJX9</accession>
<protein>
    <submittedName>
        <fullName evidence="7">Selenobiotic family peptide radical SAM maturase</fullName>
    </submittedName>
</protein>
<dbReference type="InterPro" id="IPR023807">
    <property type="entry name" value="Peptide_mod_rSAM"/>
</dbReference>
<name>A0A5K7YJX9_9BACT</name>
<dbReference type="OrthoDB" id="9772409at2"/>
<dbReference type="RefSeq" id="WP_155316927.1">
    <property type="nucleotide sequence ID" value="NZ_AP021874.1"/>
</dbReference>
<dbReference type="GO" id="GO:0003824">
    <property type="term" value="F:catalytic activity"/>
    <property type="evidence" value="ECO:0007669"/>
    <property type="project" value="InterPro"/>
</dbReference>
<dbReference type="Pfam" id="PF13186">
    <property type="entry name" value="SPASM"/>
    <property type="match status" value="1"/>
</dbReference>
<keyword evidence="5" id="KW-0411">Iron-sulfur</keyword>
<dbReference type="SFLD" id="SFLDS00029">
    <property type="entry name" value="Radical_SAM"/>
    <property type="match status" value="1"/>
</dbReference>
<evidence type="ECO:0000259" key="6">
    <source>
        <dbReference type="PROSITE" id="PS51918"/>
    </source>
</evidence>
<dbReference type="InterPro" id="IPR058240">
    <property type="entry name" value="rSAM_sf"/>
</dbReference>
<dbReference type="KEGG" id="dalk:DSCA_27430"/>
<dbReference type="GO" id="GO:0046872">
    <property type="term" value="F:metal ion binding"/>
    <property type="evidence" value="ECO:0007669"/>
    <property type="project" value="UniProtKB-KW"/>
</dbReference>
<dbReference type="InterPro" id="IPR013785">
    <property type="entry name" value="Aldolase_TIM"/>
</dbReference>
<dbReference type="InterPro" id="IPR007197">
    <property type="entry name" value="rSAM"/>
</dbReference>
<dbReference type="Proteomes" id="UP000427906">
    <property type="component" value="Chromosome"/>
</dbReference>
<organism evidence="7 8">
    <name type="scientific">Desulfosarcina alkanivorans</name>
    <dbReference type="NCBI Taxonomy" id="571177"/>
    <lineage>
        <taxon>Bacteria</taxon>
        <taxon>Pseudomonadati</taxon>
        <taxon>Thermodesulfobacteriota</taxon>
        <taxon>Desulfobacteria</taxon>
        <taxon>Desulfobacterales</taxon>
        <taxon>Desulfosarcinaceae</taxon>
        <taxon>Desulfosarcina</taxon>
    </lineage>
</organism>
<dbReference type="EMBL" id="AP021874">
    <property type="protein sequence ID" value="BBO68813.1"/>
    <property type="molecule type" value="Genomic_DNA"/>
</dbReference>
<dbReference type="PROSITE" id="PS51918">
    <property type="entry name" value="RADICAL_SAM"/>
    <property type="match status" value="1"/>
</dbReference>
<comment type="cofactor">
    <cofactor evidence="1">
        <name>[4Fe-4S] cluster</name>
        <dbReference type="ChEBI" id="CHEBI:49883"/>
    </cofactor>
</comment>
<gene>
    <name evidence="7" type="ORF">DSCA_27430</name>
</gene>
<feature type="domain" description="Radical SAM core" evidence="6">
    <location>
        <begin position="207"/>
        <end position="420"/>
    </location>
</feature>
<dbReference type="GO" id="GO:0051536">
    <property type="term" value="F:iron-sulfur cluster binding"/>
    <property type="evidence" value="ECO:0007669"/>
    <property type="project" value="UniProtKB-KW"/>
</dbReference>
<dbReference type="SUPFAM" id="SSF102114">
    <property type="entry name" value="Radical SAM enzymes"/>
    <property type="match status" value="1"/>
</dbReference>
<keyword evidence="3" id="KW-0479">Metal-binding</keyword>
<dbReference type="InterPro" id="IPR050377">
    <property type="entry name" value="Radical_SAM_PqqE_MftC-like"/>
</dbReference>
<dbReference type="PANTHER" id="PTHR11228">
    <property type="entry name" value="RADICAL SAM DOMAIN PROTEIN"/>
    <property type="match status" value="1"/>
</dbReference>
<keyword evidence="2" id="KW-0949">S-adenosyl-L-methionine</keyword>
<evidence type="ECO:0000256" key="4">
    <source>
        <dbReference type="ARBA" id="ARBA00023004"/>
    </source>
</evidence>
<evidence type="ECO:0000256" key="3">
    <source>
        <dbReference type="ARBA" id="ARBA00022723"/>
    </source>
</evidence>
<sequence length="536" mass="59662">MHPSPLATYENIFSTCRRTLGSHTWGRVLAAMDEDLTAEAFPDTVASLSPSMDLPGYLVDLARLEWLLHQKQIAADEPIPQARTVSPNPTLTIVPVRWKHLAAFIRSNAQGARPHKEAAYVMIWRHPKSGELHYREPAAIDLLALKLVVEQIDPLAAAEEGKVTPGDIQNAIDQAIARGVLLAPGTRIRRTPMPAGRMDSSLEPFLATDAFTLQWHVTQACDLHCRHCYDRSDRKPMPAEMAMAILNMFYDFCRRMHVRGQVTFTGGNPLLYPHFDQVYRKASDYGFGIAILGNPTPIDRIGKLMEIAPPLYFQISLEGLAEHNDYIRGKGHFNRSLAFLDALRSLGIYTMVMLTLTRDNLDQVLPLAELLRKRADFFTFNRLSTVGEGAALLMPETGAFESFLRRYATAAARNPKMGLKDNLINIIRRENDQAPFGGCTGHGCGAAFNFMALLPDGEVHACRKFPSLIGNVLENDLYDIYHTPLARRYRTGSQACRNCGLNIVCRGCLAITHSLGLDIFTDKDPFCFAPPSITGK</sequence>
<dbReference type="NCBIfam" id="TIGR04085">
    <property type="entry name" value="rSAM_more_4Fe4S"/>
    <property type="match status" value="1"/>
</dbReference>
<dbReference type="InterPro" id="IPR023885">
    <property type="entry name" value="4Fe4S-binding_SPASM_dom"/>
</dbReference>
<dbReference type="Gene3D" id="3.20.20.70">
    <property type="entry name" value="Aldolase class I"/>
    <property type="match status" value="1"/>
</dbReference>
<dbReference type="Pfam" id="PF04055">
    <property type="entry name" value="Radical_SAM"/>
    <property type="match status" value="1"/>
</dbReference>
<evidence type="ECO:0000256" key="5">
    <source>
        <dbReference type="ARBA" id="ARBA00023014"/>
    </source>
</evidence>